<sequence>MRALIVYESMFGNTEAVAKAVAGGMAPEVSAKVVNVDDAPGDLAEFDLLVVGGPTHVHGMSRPATRKSAAEQAKDGVCSRGGVREWIASLKPVPAGLLAVTFDTRLDKPRWLVGSAAAGAAKALERRHVRIICKPESFFVTTAEPPALAGGERERAWGWGTAIAAEMTAKP</sequence>
<dbReference type="InterPro" id="IPR001226">
    <property type="entry name" value="Flavodoxin_CS"/>
</dbReference>
<keyword evidence="3" id="KW-1185">Reference proteome</keyword>
<feature type="domain" description="Flavodoxin-like" evidence="1">
    <location>
        <begin position="3"/>
        <end position="164"/>
    </location>
</feature>
<reference evidence="2 3" key="1">
    <citation type="submission" date="2016-10" db="EMBL/GenBank/DDBJ databases">
        <authorList>
            <person name="de Groot N.N."/>
        </authorList>
    </citation>
    <scope>NUCLEOTIDE SEQUENCE [LARGE SCALE GENOMIC DNA]</scope>
    <source>
        <strain evidence="2 3">DSM 44468</strain>
    </source>
</reference>
<dbReference type="EMBL" id="FORP01000001">
    <property type="protein sequence ID" value="SFI76671.1"/>
    <property type="molecule type" value="Genomic_DNA"/>
</dbReference>
<dbReference type="OrthoDB" id="3253043at2"/>
<dbReference type="InterPro" id="IPR029039">
    <property type="entry name" value="Flavoprotein-like_sf"/>
</dbReference>
<dbReference type="SUPFAM" id="SSF52218">
    <property type="entry name" value="Flavoproteins"/>
    <property type="match status" value="1"/>
</dbReference>
<proteinExistence type="predicted"/>
<dbReference type="RefSeq" id="WP_091504172.1">
    <property type="nucleotide sequence ID" value="NZ_CBDQZW010000002.1"/>
</dbReference>
<evidence type="ECO:0000313" key="2">
    <source>
        <dbReference type="EMBL" id="SFI76671.1"/>
    </source>
</evidence>
<gene>
    <name evidence="2" type="ORF">SAMN05421835_101718</name>
</gene>
<dbReference type="AlphaFoldDB" id="A0A1I3KVV2"/>
<dbReference type="InterPro" id="IPR008254">
    <property type="entry name" value="Flavodoxin/NO_synth"/>
</dbReference>
<dbReference type="Gene3D" id="3.40.50.360">
    <property type="match status" value="1"/>
</dbReference>
<name>A0A1I3KVV2_9PSEU</name>
<accession>A0A1I3KVV2</accession>
<evidence type="ECO:0000259" key="1">
    <source>
        <dbReference type="PROSITE" id="PS50902"/>
    </source>
</evidence>
<dbReference type="STRING" id="115433.SAMN05421835_101718"/>
<dbReference type="GO" id="GO:0010181">
    <property type="term" value="F:FMN binding"/>
    <property type="evidence" value="ECO:0007669"/>
    <property type="project" value="InterPro"/>
</dbReference>
<dbReference type="GO" id="GO:0009055">
    <property type="term" value="F:electron transfer activity"/>
    <property type="evidence" value="ECO:0007669"/>
    <property type="project" value="InterPro"/>
</dbReference>
<protein>
    <submittedName>
        <fullName evidence="2">Flavodoxin</fullName>
    </submittedName>
</protein>
<dbReference type="Pfam" id="PF00258">
    <property type="entry name" value="Flavodoxin_1"/>
    <property type="match status" value="1"/>
</dbReference>
<organism evidence="2 3">
    <name type="scientific">Amycolatopsis sacchari</name>
    <dbReference type="NCBI Taxonomy" id="115433"/>
    <lineage>
        <taxon>Bacteria</taxon>
        <taxon>Bacillati</taxon>
        <taxon>Actinomycetota</taxon>
        <taxon>Actinomycetes</taxon>
        <taxon>Pseudonocardiales</taxon>
        <taxon>Pseudonocardiaceae</taxon>
        <taxon>Amycolatopsis</taxon>
    </lineage>
</organism>
<dbReference type="Proteomes" id="UP000199025">
    <property type="component" value="Unassembled WGS sequence"/>
</dbReference>
<dbReference type="PROSITE" id="PS00201">
    <property type="entry name" value="FLAVODOXIN"/>
    <property type="match status" value="1"/>
</dbReference>
<dbReference type="PROSITE" id="PS50902">
    <property type="entry name" value="FLAVODOXIN_LIKE"/>
    <property type="match status" value="1"/>
</dbReference>
<evidence type="ECO:0000313" key="3">
    <source>
        <dbReference type="Proteomes" id="UP000199025"/>
    </source>
</evidence>